<protein>
    <submittedName>
        <fullName evidence="2">Uncharacterized protein</fullName>
    </submittedName>
</protein>
<comment type="caution">
    <text evidence="2">The sequence shown here is derived from an EMBL/GenBank/DDBJ whole genome shotgun (WGS) entry which is preliminary data.</text>
</comment>
<feature type="region of interest" description="Disordered" evidence="1">
    <location>
        <begin position="257"/>
        <end position="290"/>
    </location>
</feature>
<evidence type="ECO:0000313" key="2">
    <source>
        <dbReference type="EMBL" id="ETP27708.1"/>
    </source>
</evidence>
<dbReference type="EMBL" id="ANIY01005536">
    <property type="protein sequence ID" value="ETP27708.1"/>
    <property type="molecule type" value="Genomic_DNA"/>
</dbReference>
<name>W2XZA7_PHYNI</name>
<dbReference type="Proteomes" id="UP000018948">
    <property type="component" value="Unassembled WGS sequence"/>
</dbReference>
<organism evidence="2 3">
    <name type="scientific">Phytophthora nicotianae P10297</name>
    <dbReference type="NCBI Taxonomy" id="1317064"/>
    <lineage>
        <taxon>Eukaryota</taxon>
        <taxon>Sar</taxon>
        <taxon>Stramenopiles</taxon>
        <taxon>Oomycota</taxon>
        <taxon>Peronosporomycetes</taxon>
        <taxon>Peronosporales</taxon>
        <taxon>Peronosporaceae</taxon>
        <taxon>Phytophthora</taxon>
    </lineage>
</organism>
<reference evidence="2 3" key="1">
    <citation type="submission" date="2013-11" db="EMBL/GenBank/DDBJ databases">
        <title>The Genome Sequence of Phytophthora parasitica P10297.</title>
        <authorList>
            <consortium name="The Broad Institute Genomics Platform"/>
            <person name="Russ C."/>
            <person name="Tyler B."/>
            <person name="Panabieres F."/>
            <person name="Shan W."/>
            <person name="Tripathy S."/>
            <person name="Grunwald N."/>
            <person name="Machado M."/>
            <person name="Johnson C.S."/>
            <person name="Walker B."/>
            <person name="Young S.K."/>
            <person name="Zeng Q."/>
            <person name="Gargeya S."/>
            <person name="Fitzgerald M."/>
            <person name="Haas B."/>
            <person name="Abouelleil A."/>
            <person name="Allen A.W."/>
            <person name="Alvarado L."/>
            <person name="Arachchi H.M."/>
            <person name="Berlin A.M."/>
            <person name="Chapman S.B."/>
            <person name="Gainer-Dewar J."/>
            <person name="Goldberg J."/>
            <person name="Griggs A."/>
            <person name="Gujja S."/>
            <person name="Hansen M."/>
            <person name="Howarth C."/>
            <person name="Imamovic A."/>
            <person name="Ireland A."/>
            <person name="Larimer J."/>
            <person name="McCowan C."/>
            <person name="Murphy C."/>
            <person name="Pearson M."/>
            <person name="Poon T.W."/>
            <person name="Priest M."/>
            <person name="Roberts A."/>
            <person name="Saif S."/>
            <person name="Shea T."/>
            <person name="Sisk P."/>
            <person name="Sykes S."/>
            <person name="Wortman J."/>
            <person name="Nusbaum C."/>
            <person name="Birren B."/>
        </authorList>
    </citation>
    <scope>NUCLEOTIDE SEQUENCE [LARGE SCALE GENOMIC DNA]</scope>
    <source>
        <strain evidence="2 3">P10297</strain>
    </source>
</reference>
<sequence>MLKILKLDDPVNPLNGNLKAWADYVLMVNPYGNWFAILERAYGGKKEMAKKLATSSEPNAVENALFTEWVSGGIVRIVSNGVELAEVVKQKQKRKKILTLTEPLFQSNILLKTSSIRDVTDDRTPNADKPKPKKQRTLEASVAMSSDEVRVLSTVLRLMVDDGASVITSSSVKITQSSEWIDMVQSFGHAIYPQGFDLLSTHHLICTHGTSVFGSRLGSCSGKYIGPYSNQVILPRTRVSRRSLQLDRSIVSALAPNSPAIGSGQASQKKELGTPHKHPKSIKIDNLPGA</sequence>
<evidence type="ECO:0000313" key="3">
    <source>
        <dbReference type="Proteomes" id="UP000018948"/>
    </source>
</evidence>
<accession>W2XZA7</accession>
<evidence type="ECO:0000256" key="1">
    <source>
        <dbReference type="SAM" id="MobiDB-lite"/>
    </source>
</evidence>
<dbReference type="AlphaFoldDB" id="W2XZA7"/>
<proteinExistence type="predicted"/>
<gene>
    <name evidence="2" type="ORF">F442_23010</name>
</gene>